<dbReference type="EMBL" id="SUMG01000014">
    <property type="protein sequence ID" value="NBG88925.1"/>
    <property type="molecule type" value="Genomic_DNA"/>
</dbReference>
<evidence type="ECO:0000256" key="1">
    <source>
        <dbReference type="ARBA" id="ARBA00023284"/>
    </source>
</evidence>
<protein>
    <recommendedName>
        <fullName evidence="4">SelT/SelW/SelH family protein</fullName>
    </recommendedName>
</protein>
<accession>A0AA43XN14</accession>
<evidence type="ECO:0008006" key="4">
    <source>
        <dbReference type="Google" id="ProtNLM"/>
    </source>
</evidence>
<keyword evidence="3" id="KW-1185">Reference proteome</keyword>
<gene>
    <name evidence="2" type="ORF">ISALK_10480</name>
</gene>
<comment type="caution">
    <text evidence="2">The sequence shown here is derived from an EMBL/GenBank/DDBJ whole genome shotgun (WGS) entry which is preliminary data.</text>
</comment>
<evidence type="ECO:0000313" key="2">
    <source>
        <dbReference type="EMBL" id="NBG88925.1"/>
    </source>
</evidence>
<name>A0AA43XN14_9CLOT</name>
<proteinExistence type="predicted"/>
<keyword evidence="1" id="KW-0676">Redox-active center</keyword>
<dbReference type="InterPro" id="IPR011893">
    <property type="entry name" value="Selenoprotein_Rdx-typ"/>
</dbReference>
<organism evidence="2 3">
    <name type="scientific">Isachenkonia alkalipeptolytica</name>
    <dbReference type="NCBI Taxonomy" id="2565777"/>
    <lineage>
        <taxon>Bacteria</taxon>
        <taxon>Bacillati</taxon>
        <taxon>Bacillota</taxon>
        <taxon>Clostridia</taxon>
        <taxon>Eubacteriales</taxon>
        <taxon>Clostridiaceae</taxon>
        <taxon>Isachenkonia</taxon>
    </lineage>
</organism>
<dbReference type="Pfam" id="PF10262">
    <property type="entry name" value="Rdx"/>
    <property type="match status" value="1"/>
</dbReference>
<reference evidence="2 3" key="1">
    <citation type="submission" date="2019-04" db="EMBL/GenBank/DDBJ databases">
        <title>Isachenkonia alkalipeptolytica gen. nov. sp. nov. a new anaerobic, alkiliphilic organothrophic bacterium capable to reduce synthesized ferrihydrite isolated from a soda lake.</title>
        <authorList>
            <person name="Toshchakov S.V."/>
            <person name="Zavarzina D.G."/>
            <person name="Zhilina T.N."/>
            <person name="Kostrikina N.A."/>
            <person name="Kublanov I.V."/>
        </authorList>
    </citation>
    <scope>NUCLEOTIDE SEQUENCE [LARGE SCALE GENOMIC DNA]</scope>
    <source>
        <strain evidence="2 3">Z-1701</strain>
    </source>
</reference>
<evidence type="ECO:0000313" key="3">
    <source>
        <dbReference type="Proteomes" id="UP000449710"/>
    </source>
</evidence>
<dbReference type="AlphaFoldDB" id="A0AA43XN14"/>
<dbReference type="Proteomes" id="UP000449710">
    <property type="component" value="Unassembled WGS sequence"/>
</dbReference>
<sequence length="53" mass="5916">MKEEFEAADVKLVKSSGGIFTVAVNGKEIFNNKNENVKFPGEEEIISEIQKND</sequence>
<dbReference type="Gene3D" id="3.40.30.10">
    <property type="entry name" value="Glutaredoxin"/>
    <property type="match status" value="1"/>
</dbReference>